<dbReference type="Proteomes" id="UP000824264">
    <property type="component" value="Unassembled WGS sequence"/>
</dbReference>
<evidence type="ECO:0000313" key="13">
    <source>
        <dbReference type="Proteomes" id="UP000824264"/>
    </source>
</evidence>
<keyword evidence="3 9" id="KW-0479">Metal-binding</keyword>
<evidence type="ECO:0000256" key="5">
    <source>
        <dbReference type="ARBA" id="ARBA00022801"/>
    </source>
</evidence>
<keyword evidence="4 9" id="KW-0547">Nucleotide-binding</keyword>
<keyword evidence="5 9" id="KW-0378">Hydrolase</keyword>
<dbReference type="CDD" id="cd14858">
    <property type="entry name" value="TrmE_N"/>
    <property type="match status" value="1"/>
</dbReference>
<comment type="caution">
    <text evidence="9">Lacks conserved residue(s) required for the propagation of feature annotation.</text>
</comment>
<feature type="binding site" evidence="9">
    <location>
        <position position="124"/>
    </location>
    <ligand>
        <name>(6S)-5-formyl-5,6,7,8-tetrahydrofolate</name>
        <dbReference type="ChEBI" id="CHEBI:57457"/>
    </ligand>
</feature>
<dbReference type="SUPFAM" id="SSF52540">
    <property type="entry name" value="P-loop containing nucleoside triphosphate hydrolases"/>
    <property type="match status" value="1"/>
</dbReference>
<keyword evidence="6 9" id="KW-0460">Magnesium</keyword>
<dbReference type="InterPro" id="IPR031168">
    <property type="entry name" value="G_TrmE"/>
</dbReference>
<dbReference type="Gene3D" id="3.40.50.300">
    <property type="entry name" value="P-loop containing nucleotide triphosphate hydrolases"/>
    <property type="match status" value="1"/>
</dbReference>
<evidence type="ECO:0000256" key="7">
    <source>
        <dbReference type="ARBA" id="ARBA00022958"/>
    </source>
</evidence>
<dbReference type="AlphaFoldDB" id="A0A9D1R0R5"/>
<feature type="binding site" evidence="9">
    <location>
        <begin position="249"/>
        <end position="255"/>
    </location>
    <ligand>
        <name>GTP</name>
        <dbReference type="ChEBI" id="CHEBI:37565"/>
    </ligand>
</feature>
<reference evidence="12" key="1">
    <citation type="journal article" date="2021" name="PeerJ">
        <title>Extensive microbial diversity within the chicken gut microbiome revealed by metagenomics and culture.</title>
        <authorList>
            <person name="Gilroy R."/>
            <person name="Ravi A."/>
            <person name="Getino M."/>
            <person name="Pursley I."/>
            <person name="Horton D.L."/>
            <person name="Alikhan N.F."/>
            <person name="Baker D."/>
            <person name="Gharbi K."/>
            <person name="Hall N."/>
            <person name="Watson M."/>
            <person name="Adriaenssens E.M."/>
            <person name="Foster-Nyarko E."/>
            <person name="Jarju S."/>
            <person name="Secka A."/>
            <person name="Antonio M."/>
            <person name="Oren A."/>
            <person name="Chaudhuri R.R."/>
            <person name="La Ragione R."/>
            <person name="Hildebrand F."/>
            <person name="Pallen M.J."/>
        </authorList>
    </citation>
    <scope>NUCLEOTIDE SEQUENCE</scope>
    <source>
        <strain evidence="12">ChiSxjej5B17-1746</strain>
    </source>
</reference>
<dbReference type="Pfam" id="PF12631">
    <property type="entry name" value="MnmE_helical"/>
    <property type="match status" value="1"/>
</dbReference>
<evidence type="ECO:0000313" key="12">
    <source>
        <dbReference type="EMBL" id="HIW78695.1"/>
    </source>
</evidence>
<evidence type="ECO:0000256" key="4">
    <source>
        <dbReference type="ARBA" id="ARBA00022741"/>
    </source>
</evidence>
<sequence>MNTTATIAAIATASGAGGIGIVRVSGPHALSLLKTLFHPAGKEKALRPWMLRRGKIVDKDGAVLDDALAVAMPGPKTFTGEDVAEFHCHGGPVLLASVLEACLACGARLAERGEFTRRAFLNGRMDLTQAEAVAEMIAAPSKEGARLAAAKLDGVLGRRIASLRERLEHLRAHLCLAVDFPEEEVDCLPQEGFLNAVREVREGIVALLAGFERTRCWREGITVALAGPVNAGKSSLMNAFLGRERAVVTEYPGTTRDFLEESVRLAGLPARLVDTAGLRETDNPAEAQGIRLGRSMIDAADVVLLMVDGAEGVTPQTVELLEELGPDRTVLVWNKSDLATPPAHWYETETPSGSSRRAAAHAVVSARNGDGLEALAETVRALALARGEGREPEPGEAVPNLRQAHSLTEAGKELAALGEDIRNGVPYDLCAVRLEGAAAALAEITGLDTPDDVLNRIFASFCIGK</sequence>
<feature type="domain" description="TrmE-type G" evidence="11">
    <location>
        <begin position="220"/>
        <end position="384"/>
    </location>
</feature>
<dbReference type="InterPro" id="IPR027417">
    <property type="entry name" value="P-loop_NTPase"/>
</dbReference>
<evidence type="ECO:0000259" key="11">
    <source>
        <dbReference type="PROSITE" id="PS51709"/>
    </source>
</evidence>
<dbReference type="Gene3D" id="3.30.1360.120">
    <property type="entry name" value="Probable tRNA modification gtpase trme, domain 1"/>
    <property type="match status" value="1"/>
</dbReference>
<evidence type="ECO:0000256" key="6">
    <source>
        <dbReference type="ARBA" id="ARBA00022842"/>
    </source>
</evidence>
<dbReference type="HAMAP" id="MF_00379">
    <property type="entry name" value="GTPase_MnmE"/>
    <property type="match status" value="1"/>
</dbReference>
<dbReference type="PROSITE" id="PS51709">
    <property type="entry name" value="G_TRME"/>
    <property type="match status" value="1"/>
</dbReference>
<dbReference type="GO" id="GO:0003924">
    <property type="term" value="F:GTPase activity"/>
    <property type="evidence" value="ECO:0007669"/>
    <property type="project" value="UniProtKB-UniRule"/>
</dbReference>
<dbReference type="EMBL" id="DXGI01000222">
    <property type="protein sequence ID" value="HIW78695.1"/>
    <property type="molecule type" value="Genomic_DNA"/>
</dbReference>
<gene>
    <name evidence="9 12" type="primary">mnmE</name>
    <name evidence="9" type="synonym">trmE</name>
    <name evidence="12" type="ORF">H9874_06080</name>
</gene>
<feature type="binding site" evidence="9">
    <location>
        <position position="23"/>
    </location>
    <ligand>
        <name>(6S)-5-formyl-5,6,7,8-tetrahydrofolate</name>
        <dbReference type="ChEBI" id="CHEBI:57457"/>
    </ligand>
</feature>
<dbReference type="EC" id="3.6.-.-" evidence="9"/>
<dbReference type="CDD" id="cd04164">
    <property type="entry name" value="trmE"/>
    <property type="match status" value="1"/>
</dbReference>
<protein>
    <recommendedName>
        <fullName evidence="9">tRNA modification GTPase MnmE</fullName>
        <ecNumber evidence="9">3.6.-.-</ecNumber>
    </recommendedName>
</protein>
<dbReference type="Gene3D" id="1.20.120.430">
    <property type="entry name" value="tRNA modification GTPase MnmE domain 2"/>
    <property type="match status" value="1"/>
</dbReference>
<name>A0A9D1R0R5_9BACT</name>
<dbReference type="InterPro" id="IPR027266">
    <property type="entry name" value="TrmE/GcvT-like"/>
</dbReference>
<dbReference type="FunFam" id="3.30.1360.120:FF:000003">
    <property type="entry name" value="tRNA modification GTPase MnmE"/>
    <property type="match status" value="1"/>
</dbReference>
<comment type="cofactor">
    <cofactor evidence="9">
        <name>K(+)</name>
        <dbReference type="ChEBI" id="CHEBI:29103"/>
    </cofactor>
    <text evidence="9">Binds 1 potassium ion per subunit.</text>
</comment>
<proteinExistence type="inferred from homology"/>
<evidence type="ECO:0000256" key="9">
    <source>
        <dbReference type="HAMAP-Rule" id="MF_00379"/>
    </source>
</evidence>
<comment type="subcellular location">
    <subcellularLocation>
        <location evidence="9">Cytoplasm</location>
    </subcellularLocation>
</comment>
<dbReference type="InterPro" id="IPR004520">
    <property type="entry name" value="GTPase_MnmE"/>
</dbReference>
<reference evidence="12" key="2">
    <citation type="submission" date="2021-04" db="EMBL/GenBank/DDBJ databases">
        <authorList>
            <person name="Gilroy R."/>
        </authorList>
    </citation>
    <scope>NUCLEOTIDE SEQUENCE</scope>
    <source>
        <strain evidence="12">ChiSxjej5B17-1746</strain>
    </source>
</reference>
<dbReference type="Pfam" id="PF01926">
    <property type="entry name" value="MMR_HSR1"/>
    <property type="match status" value="1"/>
</dbReference>
<comment type="similarity">
    <text evidence="1 9 10">Belongs to the TRAFAC class TrmE-Era-EngA-EngB-Septin-like GTPase superfamily. TrmE GTPase family.</text>
</comment>
<dbReference type="NCBIfam" id="TIGR00450">
    <property type="entry name" value="mnmE_trmE_thdF"/>
    <property type="match status" value="1"/>
</dbReference>
<feature type="binding site" evidence="9">
    <location>
        <position position="234"/>
    </location>
    <ligand>
        <name>Mg(2+)</name>
        <dbReference type="ChEBI" id="CHEBI:18420"/>
    </ligand>
</feature>
<dbReference type="GO" id="GO:0046872">
    <property type="term" value="F:metal ion binding"/>
    <property type="evidence" value="ECO:0007669"/>
    <property type="project" value="UniProtKB-KW"/>
</dbReference>
<feature type="binding site" evidence="9">
    <location>
        <position position="85"/>
    </location>
    <ligand>
        <name>(6S)-5-formyl-5,6,7,8-tetrahydrofolate</name>
        <dbReference type="ChEBI" id="CHEBI:57457"/>
    </ligand>
</feature>
<evidence type="ECO:0000256" key="10">
    <source>
        <dbReference type="RuleBase" id="RU003313"/>
    </source>
</evidence>
<comment type="function">
    <text evidence="9">Exhibits a very high intrinsic GTPase hydrolysis rate. Involved in the addition of a carboxymethylaminomethyl (cmnm) group at the wobble position (U34) of certain tRNAs, forming tRNA-cmnm(5)s(2)U34.</text>
</comment>
<keyword evidence="8 9" id="KW-0342">GTP-binding</keyword>
<feature type="binding site" evidence="9">
    <location>
        <begin position="230"/>
        <end position="235"/>
    </location>
    <ligand>
        <name>GTP</name>
        <dbReference type="ChEBI" id="CHEBI:37565"/>
    </ligand>
</feature>
<dbReference type="GO" id="GO:0030488">
    <property type="term" value="P:tRNA methylation"/>
    <property type="evidence" value="ECO:0007669"/>
    <property type="project" value="TreeGrafter"/>
</dbReference>
<comment type="caution">
    <text evidence="12">The sequence shown here is derived from an EMBL/GenBank/DDBJ whole genome shotgun (WGS) entry which is preliminary data.</text>
</comment>
<dbReference type="InterPro" id="IPR018948">
    <property type="entry name" value="GTP-bd_TrmE_N"/>
</dbReference>
<keyword evidence="2 9" id="KW-0819">tRNA processing</keyword>
<dbReference type="GO" id="GO:0042802">
    <property type="term" value="F:identical protein binding"/>
    <property type="evidence" value="ECO:0007669"/>
    <property type="project" value="UniProtKB-ARBA"/>
</dbReference>
<feature type="binding site" evidence="9">
    <location>
        <begin position="274"/>
        <end position="277"/>
    </location>
    <ligand>
        <name>GTP</name>
        <dbReference type="ChEBI" id="CHEBI:37565"/>
    </ligand>
</feature>
<keyword evidence="9" id="KW-0963">Cytoplasm</keyword>
<accession>A0A9D1R0R5</accession>
<dbReference type="InterPro" id="IPR025867">
    <property type="entry name" value="MnmE_helical"/>
</dbReference>
<dbReference type="Pfam" id="PF10396">
    <property type="entry name" value="TrmE_N"/>
    <property type="match status" value="1"/>
</dbReference>
<feature type="binding site" evidence="9">
    <location>
        <position position="465"/>
    </location>
    <ligand>
        <name>(6S)-5-formyl-5,6,7,8-tetrahydrofolate</name>
        <dbReference type="ChEBI" id="CHEBI:57457"/>
    </ligand>
</feature>
<dbReference type="InterPro" id="IPR027368">
    <property type="entry name" value="MnmE_dom2"/>
</dbReference>
<evidence type="ECO:0000256" key="2">
    <source>
        <dbReference type="ARBA" id="ARBA00022694"/>
    </source>
</evidence>
<dbReference type="PANTHER" id="PTHR42714">
    <property type="entry name" value="TRNA MODIFICATION GTPASE GTPBP3"/>
    <property type="match status" value="1"/>
</dbReference>
<dbReference type="NCBIfam" id="TIGR00231">
    <property type="entry name" value="small_GTP"/>
    <property type="match status" value="1"/>
</dbReference>
<feature type="binding site" evidence="9">
    <location>
        <position position="255"/>
    </location>
    <ligand>
        <name>Mg(2+)</name>
        <dbReference type="ChEBI" id="CHEBI:18420"/>
    </ligand>
</feature>
<dbReference type="PANTHER" id="PTHR42714:SF2">
    <property type="entry name" value="TRNA MODIFICATION GTPASE GTPBP3, MITOCHONDRIAL"/>
    <property type="match status" value="1"/>
</dbReference>
<keyword evidence="7 9" id="KW-0630">Potassium</keyword>
<comment type="subunit">
    <text evidence="9">Homodimer. Heterotetramer of two MnmE and two MnmG subunits.</text>
</comment>
<dbReference type="GO" id="GO:0005525">
    <property type="term" value="F:GTP binding"/>
    <property type="evidence" value="ECO:0007669"/>
    <property type="project" value="UniProtKB-UniRule"/>
</dbReference>
<dbReference type="GO" id="GO:0005829">
    <property type="term" value="C:cytosol"/>
    <property type="evidence" value="ECO:0007669"/>
    <property type="project" value="TreeGrafter"/>
</dbReference>
<evidence type="ECO:0000256" key="3">
    <source>
        <dbReference type="ARBA" id="ARBA00022723"/>
    </source>
</evidence>
<dbReference type="InterPro" id="IPR006073">
    <property type="entry name" value="GTP-bd"/>
</dbReference>
<evidence type="ECO:0000256" key="8">
    <source>
        <dbReference type="ARBA" id="ARBA00023134"/>
    </source>
</evidence>
<dbReference type="InterPro" id="IPR005225">
    <property type="entry name" value="Small_GTP-bd"/>
</dbReference>
<feature type="binding site" evidence="9">
    <location>
        <begin position="365"/>
        <end position="367"/>
    </location>
    <ligand>
        <name>GTP</name>
        <dbReference type="ChEBI" id="CHEBI:37565"/>
    </ligand>
</feature>
<dbReference type="GO" id="GO:0002098">
    <property type="term" value="P:tRNA wobble uridine modification"/>
    <property type="evidence" value="ECO:0007669"/>
    <property type="project" value="TreeGrafter"/>
</dbReference>
<organism evidence="12 13">
    <name type="scientific">Candidatus Bilophila faecipullorum</name>
    <dbReference type="NCBI Taxonomy" id="2838482"/>
    <lineage>
        <taxon>Bacteria</taxon>
        <taxon>Pseudomonadati</taxon>
        <taxon>Thermodesulfobacteriota</taxon>
        <taxon>Desulfovibrionia</taxon>
        <taxon>Desulfovibrionales</taxon>
        <taxon>Desulfovibrionaceae</taxon>
        <taxon>Bilophila</taxon>
    </lineage>
</organism>
<evidence type="ECO:0000256" key="1">
    <source>
        <dbReference type="ARBA" id="ARBA00011043"/>
    </source>
</evidence>